<name>A0ACB8U9K6_9APHY</name>
<gene>
    <name evidence="1" type="ORF">BDY19DRAFT_680074</name>
</gene>
<evidence type="ECO:0000313" key="2">
    <source>
        <dbReference type="Proteomes" id="UP001055072"/>
    </source>
</evidence>
<proteinExistence type="predicted"/>
<comment type="caution">
    <text evidence="1">The sequence shown here is derived from an EMBL/GenBank/DDBJ whole genome shotgun (WGS) entry which is preliminary data.</text>
</comment>
<accession>A0ACB8U9K6</accession>
<dbReference type="EMBL" id="MU274906">
    <property type="protein sequence ID" value="KAI0091067.1"/>
    <property type="molecule type" value="Genomic_DNA"/>
</dbReference>
<reference evidence="1" key="1">
    <citation type="journal article" date="2021" name="Environ. Microbiol.">
        <title>Gene family expansions and transcriptome signatures uncover fungal adaptations to wood decay.</title>
        <authorList>
            <person name="Hage H."/>
            <person name="Miyauchi S."/>
            <person name="Viragh M."/>
            <person name="Drula E."/>
            <person name="Min B."/>
            <person name="Chaduli D."/>
            <person name="Navarro D."/>
            <person name="Favel A."/>
            <person name="Norest M."/>
            <person name="Lesage-Meessen L."/>
            <person name="Balint B."/>
            <person name="Merenyi Z."/>
            <person name="de Eugenio L."/>
            <person name="Morin E."/>
            <person name="Martinez A.T."/>
            <person name="Baldrian P."/>
            <person name="Stursova M."/>
            <person name="Martinez M.J."/>
            <person name="Novotny C."/>
            <person name="Magnuson J.K."/>
            <person name="Spatafora J.W."/>
            <person name="Maurice S."/>
            <person name="Pangilinan J."/>
            <person name="Andreopoulos W."/>
            <person name="LaButti K."/>
            <person name="Hundley H."/>
            <person name="Na H."/>
            <person name="Kuo A."/>
            <person name="Barry K."/>
            <person name="Lipzen A."/>
            <person name="Henrissat B."/>
            <person name="Riley R."/>
            <person name="Ahrendt S."/>
            <person name="Nagy L.G."/>
            <person name="Grigoriev I.V."/>
            <person name="Martin F."/>
            <person name="Rosso M.N."/>
        </authorList>
    </citation>
    <scope>NUCLEOTIDE SEQUENCE</scope>
    <source>
        <strain evidence="1">CBS 384.51</strain>
    </source>
</reference>
<protein>
    <submittedName>
        <fullName evidence="1">Uncharacterized protein</fullName>
    </submittedName>
</protein>
<organism evidence="1 2">
    <name type="scientific">Irpex rosettiformis</name>
    <dbReference type="NCBI Taxonomy" id="378272"/>
    <lineage>
        <taxon>Eukaryota</taxon>
        <taxon>Fungi</taxon>
        <taxon>Dikarya</taxon>
        <taxon>Basidiomycota</taxon>
        <taxon>Agaricomycotina</taxon>
        <taxon>Agaricomycetes</taxon>
        <taxon>Polyporales</taxon>
        <taxon>Irpicaceae</taxon>
        <taxon>Irpex</taxon>
    </lineage>
</organism>
<dbReference type="Proteomes" id="UP001055072">
    <property type="component" value="Unassembled WGS sequence"/>
</dbReference>
<evidence type="ECO:0000313" key="1">
    <source>
        <dbReference type="EMBL" id="KAI0091067.1"/>
    </source>
</evidence>
<sequence length="167" mass="18358">MPTEGCRRDEFLIGYGTGDTLLTLCDHDAFCSDDGSGCRGLVANGNPSEMNRDELCAPMVFHGTDAENSSIMLICLFSTCMHVNITIGQRFKITQIISTQDLTANSLATISSAVTASRLSYTTILPLRNASVANPSVRDVLLTWNVTRYIPCFHSRMSFFLAEMLYP</sequence>
<keyword evidence="2" id="KW-1185">Reference proteome</keyword>